<sequence length="142" mass="16322">MKEIKFYKTSSGKSPVEDFLDSLSSKEAQKVTWVLSLIEEMDSISTKFYKKLSNCDEYIAKRKKSDTEFTLNFDDGYQEFKIGEMLKLARKETGLTQEDVAEAMHTKKSAISRIENHAQDIRLSTLQAFAHIMGKELKIQLV</sequence>
<dbReference type="Gene3D" id="1.10.260.40">
    <property type="entry name" value="lambda repressor-like DNA-binding domains"/>
    <property type="match status" value="1"/>
</dbReference>
<organism evidence="2">
    <name type="scientific">hydrothermal vent metagenome</name>
    <dbReference type="NCBI Taxonomy" id="652676"/>
    <lineage>
        <taxon>unclassified sequences</taxon>
        <taxon>metagenomes</taxon>
        <taxon>ecological metagenomes</taxon>
    </lineage>
</organism>
<dbReference type="InterPro" id="IPR001387">
    <property type="entry name" value="Cro/C1-type_HTH"/>
</dbReference>
<dbReference type="GO" id="GO:0003677">
    <property type="term" value="F:DNA binding"/>
    <property type="evidence" value="ECO:0007669"/>
    <property type="project" value="InterPro"/>
</dbReference>
<dbReference type="EMBL" id="FPHF01000097">
    <property type="protein sequence ID" value="SFV67542.1"/>
    <property type="molecule type" value="Genomic_DNA"/>
</dbReference>
<dbReference type="CDD" id="cd00093">
    <property type="entry name" value="HTH_XRE"/>
    <property type="match status" value="1"/>
</dbReference>
<evidence type="ECO:0000259" key="1">
    <source>
        <dbReference type="PROSITE" id="PS50943"/>
    </source>
</evidence>
<dbReference type="SUPFAM" id="SSF47413">
    <property type="entry name" value="lambda repressor-like DNA-binding domains"/>
    <property type="match status" value="1"/>
</dbReference>
<proteinExistence type="predicted"/>
<feature type="domain" description="HTH cro/C1-type" evidence="1">
    <location>
        <begin position="86"/>
        <end position="140"/>
    </location>
</feature>
<dbReference type="AlphaFoldDB" id="A0A1W1CPA7"/>
<dbReference type="Pfam" id="PF01381">
    <property type="entry name" value="HTH_3"/>
    <property type="match status" value="1"/>
</dbReference>
<protein>
    <recommendedName>
        <fullName evidence="1">HTH cro/C1-type domain-containing protein</fullName>
    </recommendedName>
</protein>
<gene>
    <name evidence="2" type="ORF">MNB_SM-4-714</name>
</gene>
<name>A0A1W1CPA7_9ZZZZ</name>
<dbReference type="InterPro" id="IPR010982">
    <property type="entry name" value="Lambda_DNA-bd_dom_sf"/>
</dbReference>
<accession>A0A1W1CPA7</accession>
<evidence type="ECO:0000313" key="2">
    <source>
        <dbReference type="EMBL" id="SFV67542.1"/>
    </source>
</evidence>
<reference evidence="2" key="1">
    <citation type="submission" date="2016-10" db="EMBL/GenBank/DDBJ databases">
        <authorList>
            <person name="de Groot N.N."/>
        </authorList>
    </citation>
    <scope>NUCLEOTIDE SEQUENCE</scope>
</reference>
<dbReference type="PROSITE" id="PS50943">
    <property type="entry name" value="HTH_CROC1"/>
    <property type="match status" value="1"/>
</dbReference>
<dbReference type="SMART" id="SM00530">
    <property type="entry name" value="HTH_XRE"/>
    <property type="match status" value="1"/>
</dbReference>